<evidence type="ECO:0000256" key="2">
    <source>
        <dbReference type="ARBA" id="ARBA00012489"/>
    </source>
</evidence>
<dbReference type="GO" id="GO:0072686">
    <property type="term" value="C:mitotic spindle"/>
    <property type="evidence" value="ECO:0007669"/>
    <property type="project" value="TreeGrafter"/>
</dbReference>
<comment type="catalytic activity">
    <reaction evidence="1">
        <text>All bonds known to be hydrolyzed by this endopeptidase have arginine in P1 and an acidic residue in P4. P6 is often occupied by an acidic residue or by a hydroxy-amino-acid residue, the phosphorylation of which enhances cleavage.</text>
        <dbReference type="EC" id="3.4.22.49"/>
    </reaction>
</comment>
<dbReference type="GO" id="GO:0005634">
    <property type="term" value="C:nucleus"/>
    <property type="evidence" value="ECO:0007669"/>
    <property type="project" value="InterPro"/>
</dbReference>
<dbReference type="PANTHER" id="PTHR12792:SF0">
    <property type="entry name" value="SEPARIN"/>
    <property type="match status" value="1"/>
</dbReference>
<dbReference type="PANTHER" id="PTHR12792">
    <property type="entry name" value="EXTRA SPINDLE POLES 1-RELATED"/>
    <property type="match status" value="1"/>
</dbReference>
<dbReference type="GO" id="GO:0005737">
    <property type="term" value="C:cytoplasm"/>
    <property type="evidence" value="ECO:0007669"/>
    <property type="project" value="TreeGrafter"/>
</dbReference>
<evidence type="ECO:0000256" key="4">
    <source>
        <dbReference type="ARBA" id="ARBA00022829"/>
    </source>
</evidence>
<reference evidence="6" key="1">
    <citation type="submission" date="2023-06" db="EMBL/GenBank/DDBJ databases">
        <title>Genomic analysis of the entomopathogenic nematode Steinernema hermaphroditum.</title>
        <authorList>
            <person name="Schwarz E.M."/>
            <person name="Heppert J.K."/>
            <person name="Baniya A."/>
            <person name="Schwartz H.T."/>
            <person name="Tan C.-H."/>
            <person name="Antoshechkin I."/>
            <person name="Sternberg P.W."/>
            <person name="Goodrich-Blair H."/>
            <person name="Dillman A.R."/>
        </authorList>
    </citation>
    <scope>NUCLEOTIDE SEQUENCE</scope>
    <source>
        <strain evidence="6">PS9179</strain>
        <tissue evidence="6">Whole animal</tissue>
    </source>
</reference>
<evidence type="ECO:0000313" key="7">
    <source>
        <dbReference type="Proteomes" id="UP001175271"/>
    </source>
</evidence>
<comment type="caution">
    <text evidence="6">The sequence shown here is derived from an EMBL/GenBank/DDBJ whole genome shotgun (WGS) entry which is preliminary data.</text>
</comment>
<keyword evidence="7" id="KW-1185">Reference proteome</keyword>
<keyword evidence="4" id="KW-0159">Chromosome partition</keyword>
<organism evidence="6 7">
    <name type="scientific">Steinernema hermaphroditum</name>
    <dbReference type="NCBI Taxonomy" id="289476"/>
    <lineage>
        <taxon>Eukaryota</taxon>
        <taxon>Metazoa</taxon>
        <taxon>Ecdysozoa</taxon>
        <taxon>Nematoda</taxon>
        <taxon>Chromadorea</taxon>
        <taxon>Rhabditida</taxon>
        <taxon>Tylenchina</taxon>
        <taxon>Panagrolaimomorpha</taxon>
        <taxon>Strongyloidoidea</taxon>
        <taxon>Steinernematidae</taxon>
        <taxon>Steinernema</taxon>
    </lineage>
</organism>
<dbReference type="AlphaFoldDB" id="A0AA39LM42"/>
<feature type="domain" description="Peptidase C50" evidence="5">
    <location>
        <begin position="802"/>
        <end position="896"/>
    </location>
</feature>
<evidence type="ECO:0000256" key="3">
    <source>
        <dbReference type="ARBA" id="ARBA00022801"/>
    </source>
</evidence>
<dbReference type="GO" id="GO:0005813">
    <property type="term" value="C:centrosome"/>
    <property type="evidence" value="ECO:0007669"/>
    <property type="project" value="TreeGrafter"/>
</dbReference>
<dbReference type="GO" id="GO:0051307">
    <property type="term" value="P:meiotic chromosome separation"/>
    <property type="evidence" value="ECO:0007669"/>
    <property type="project" value="TreeGrafter"/>
</dbReference>
<dbReference type="Proteomes" id="UP001175271">
    <property type="component" value="Unassembled WGS sequence"/>
</dbReference>
<protein>
    <recommendedName>
        <fullName evidence="2">separase</fullName>
        <ecNumber evidence="2">3.4.22.49</ecNumber>
    </recommendedName>
</protein>
<dbReference type="EMBL" id="JAUCMV010000004">
    <property type="protein sequence ID" value="KAK0402766.1"/>
    <property type="molecule type" value="Genomic_DNA"/>
</dbReference>
<dbReference type="Pfam" id="PF03568">
    <property type="entry name" value="Separin_C"/>
    <property type="match status" value="1"/>
</dbReference>
<gene>
    <name evidence="6" type="ORF">QR680_016517</name>
</gene>
<evidence type="ECO:0000313" key="6">
    <source>
        <dbReference type="EMBL" id="KAK0402766.1"/>
    </source>
</evidence>
<dbReference type="InterPro" id="IPR005314">
    <property type="entry name" value="Peptidase_C50"/>
</dbReference>
<dbReference type="InterPro" id="IPR030397">
    <property type="entry name" value="SEPARIN_core_dom"/>
</dbReference>
<proteinExistence type="predicted"/>
<sequence>MAQNDEKLTRHIEYCTKLMYRCSYHLNDVQIAVNTRWKELLATNFDFLLDIDMKRHMEIVDALTGAYGKYRGTHYLESVYKVWYGGLSAYIRNSATTMTPYIRASLINVGTILAALLVLHAEYHRAIVCLHDVITMDAKKSSLRLAILRVAAEAGEWDILRELLLSEDTLPALSDTVVLRHEPFVKLYRLMLRMRSSNETVSSEEIGRETTAFHTSSQVDFTHYEGAALEHEIRAMASRLPNADLRYIGDPVDNRRRLIERVHVLQKSRLRTFFAFGEPSGVLKKLTVGEEMLKLACVTSRLYESLRQMTNEAISTGLLKEAQANVMQYLCYALRTCIPIHVLRAMTQVLRSLEYTDKQSSRYEEVARAFKKLLSSLEPQEMRTSTIDVDLSFAKVVQGYYEQRCFEEFCTSWDRLSLVLRDENRRVRKKFFDPSGAVLDLCWLQAEPYVDVICRYTSGQNGQLATSLRRKALKQVEQLHVELRPYWLLLKLALERKNTFDEFSHLLLREWRPKMCSHLARSRTQPSERAFYLSEAVLCGVRQTARAYHASKEETYSYSTVAEFMADVTKLPKDLTVIQLFIDDANTLWFSRLHSSLEPFTVPLFNLKEDDTLARIEAVLAESIKSTEIKESVAFWRTRKRLDKRLKDIVLSVEDKWFGPILPFLLPYSDEVPPELVASLTKRKMPEELAKSLLCAAALAESRNCWLDLVKFVCNNSNVSYRAIKTAVAGSYDNFTEEDREAVRRCVKNKFTIFNLPAALSCIPFESMPFFSEYPLVCRIPSFKLFCNLIRTTAEVPKPVNCRSSFYILNPGGDLQDTEKRVRDIIESYEFDGIRGQAPTSEMIKEVLGKYDVLLYIGHGSGGRYFSRRAVRTSECKAVSILMGCASVGIESAVHNFDGRSAVYDYMMARCPCVIGCMWMVTDGEIDKYLVALLKYCFSHLQTTSVDKVVDSVATEEGYRTFLRGIAEARKACRLPYLTGGSVVAYGLPIVSKIH</sequence>
<keyword evidence="3" id="KW-0378">Hydrolase</keyword>
<evidence type="ECO:0000259" key="5">
    <source>
        <dbReference type="PROSITE" id="PS51700"/>
    </source>
</evidence>
<accession>A0AA39LM42</accession>
<dbReference type="PROSITE" id="PS51700">
    <property type="entry name" value="SEPARIN"/>
    <property type="match status" value="1"/>
</dbReference>
<dbReference type="GO" id="GO:0006508">
    <property type="term" value="P:proteolysis"/>
    <property type="evidence" value="ECO:0007669"/>
    <property type="project" value="InterPro"/>
</dbReference>
<evidence type="ECO:0000256" key="1">
    <source>
        <dbReference type="ARBA" id="ARBA00000451"/>
    </source>
</evidence>
<name>A0AA39LM42_9BILA</name>
<dbReference type="GO" id="GO:0004197">
    <property type="term" value="F:cysteine-type endopeptidase activity"/>
    <property type="evidence" value="ECO:0007669"/>
    <property type="project" value="InterPro"/>
</dbReference>
<dbReference type="EC" id="3.4.22.49" evidence="2"/>